<name>A0A380IFC1_STRAI</name>
<dbReference type="PANTHER" id="PTHR46558">
    <property type="entry name" value="TRACRIPTIONAL REGULATORY PROTEIN-RELATED-RELATED"/>
    <property type="match status" value="1"/>
</dbReference>
<dbReference type="Proteomes" id="UP000255213">
    <property type="component" value="Unassembled WGS sequence"/>
</dbReference>
<dbReference type="EMBL" id="UHEN01000001">
    <property type="protein sequence ID" value="SUN06098.1"/>
    <property type="molecule type" value="Genomic_DNA"/>
</dbReference>
<organism evidence="4 5">
    <name type="scientific">Streptococcus acidominimus</name>
    <dbReference type="NCBI Taxonomy" id="1326"/>
    <lineage>
        <taxon>Bacteria</taxon>
        <taxon>Bacillati</taxon>
        <taxon>Bacillota</taxon>
        <taxon>Bacilli</taxon>
        <taxon>Lactobacillales</taxon>
        <taxon>Streptococcaceae</taxon>
        <taxon>Streptococcus</taxon>
    </lineage>
</organism>
<dbReference type="AlphaFoldDB" id="A0A380IFC1"/>
<dbReference type="SMART" id="SM00530">
    <property type="entry name" value="HTH_XRE"/>
    <property type="match status" value="1"/>
</dbReference>
<evidence type="ECO:0000256" key="1">
    <source>
        <dbReference type="ARBA" id="ARBA00023125"/>
    </source>
</evidence>
<feature type="domain" description="HTH cro/C1-type" evidence="3">
    <location>
        <begin position="9"/>
        <end position="63"/>
    </location>
</feature>
<dbReference type="InterPro" id="IPR010982">
    <property type="entry name" value="Lambda_DNA-bd_dom_sf"/>
</dbReference>
<protein>
    <submittedName>
        <fullName evidence="4">DNA-binding protein</fullName>
    </submittedName>
</protein>
<dbReference type="Gene3D" id="1.10.260.40">
    <property type="entry name" value="lambda repressor-like DNA-binding domains"/>
    <property type="match status" value="1"/>
</dbReference>
<evidence type="ECO:0000313" key="5">
    <source>
        <dbReference type="Proteomes" id="UP000255213"/>
    </source>
</evidence>
<dbReference type="SUPFAM" id="SSF47413">
    <property type="entry name" value="lambda repressor-like DNA-binding domains"/>
    <property type="match status" value="1"/>
</dbReference>
<dbReference type="CDD" id="cd00093">
    <property type="entry name" value="HTH_XRE"/>
    <property type="match status" value="1"/>
</dbReference>
<dbReference type="Pfam" id="PF01381">
    <property type="entry name" value="HTH_3"/>
    <property type="match status" value="1"/>
</dbReference>
<evidence type="ECO:0000259" key="3">
    <source>
        <dbReference type="PROSITE" id="PS50943"/>
    </source>
</evidence>
<reference evidence="4 5" key="1">
    <citation type="submission" date="2018-06" db="EMBL/GenBank/DDBJ databases">
        <authorList>
            <consortium name="Pathogen Informatics"/>
            <person name="Doyle S."/>
        </authorList>
    </citation>
    <scope>NUCLEOTIDE SEQUENCE [LARGE SCALE GENOMIC DNA]</scope>
    <source>
        <strain evidence="4 5">NCTC12957</strain>
    </source>
</reference>
<dbReference type="PANTHER" id="PTHR46558:SF13">
    <property type="entry name" value="HTH-TYPE TRANSCRIPTIONAL REGULATOR IMMR"/>
    <property type="match status" value="1"/>
</dbReference>
<sequence length="117" mass="13636">MMSQFSTQLRAIRVAKNLSQDALAEQLFISRQSISKWENEDATPDLENLVRLAEVLDVSLDKLLLGKETEKVVFIKADNDKDERTAVWQLLVYYWWLLFPIGGFLLWFIKGLVDIFK</sequence>
<gene>
    <name evidence="4" type="ORF">NCTC12957_00426</name>
</gene>
<accession>A0A380IFC1</accession>
<dbReference type="InterPro" id="IPR001387">
    <property type="entry name" value="Cro/C1-type_HTH"/>
</dbReference>
<dbReference type="PROSITE" id="PS50943">
    <property type="entry name" value="HTH_CROC1"/>
    <property type="match status" value="1"/>
</dbReference>
<dbReference type="GO" id="GO:0003677">
    <property type="term" value="F:DNA binding"/>
    <property type="evidence" value="ECO:0007669"/>
    <property type="project" value="UniProtKB-KW"/>
</dbReference>
<proteinExistence type="predicted"/>
<keyword evidence="2" id="KW-0472">Membrane</keyword>
<feature type="transmembrane region" description="Helical" evidence="2">
    <location>
        <begin position="91"/>
        <end position="109"/>
    </location>
</feature>
<keyword evidence="2" id="KW-0812">Transmembrane</keyword>
<evidence type="ECO:0000313" key="4">
    <source>
        <dbReference type="EMBL" id="SUN06098.1"/>
    </source>
</evidence>
<evidence type="ECO:0000256" key="2">
    <source>
        <dbReference type="SAM" id="Phobius"/>
    </source>
</evidence>
<keyword evidence="1 4" id="KW-0238">DNA-binding</keyword>
<keyword evidence="2" id="KW-1133">Transmembrane helix</keyword>